<evidence type="ECO:0000313" key="2">
    <source>
        <dbReference type="Proteomes" id="UP000035425"/>
    </source>
</evidence>
<comment type="caution">
    <text evidence="1">The sequence shown here is derived from an EMBL/GenBank/DDBJ whole genome shotgun (WGS) entry which is preliminary data.</text>
</comment>
<organism evidence="1 2">
    <name type="scientific">Protofrankia coriariae</name>
    <dbReference type="NCBI Taxonomy" id="1562887"/>
    <lineage>
        <taxon>Bacteria</taxon>
        <taxon>Bacillati</taxon>
        <taxon>Actinomycetota</taxon>
        <taxon>Actinomycetes</taxon>
        <taxon>Frankiales</taxon>
        <taxon>Frankiaceae</taxon>
        <taxon>Protofrankia</taxon>
    </lineage>
</organism>
<dbReference type="EMBL" id="JWIO01000006">
    <property type="protein sequence ID" value="KLL12184.1"/>
    <property type="molecule type" value="Genomic_DNA"/>
</dbReference>
<sequence length="77" mass="8290">MARINGSRPFPEIPTRHPKVDVPLWVVLAGLAGRMCARLVLFLIRHPVLVGLLLTVLVIRDRYGAAGLGLALLAVVG</sequence>
<proteinExistence type="predicted"/>
<dbReference type="Proteomes" id="UP000035425">
    <property type="component" value="Unassembled WGS sequence"/>
</dbReference>
<name>A0ABR5F665_9ACTN</name>
<keyword evidence="2" id="KW-1185">Reference proteome</keyword>
<gene>
    <name evidence="1" type="ORF">FrCorBMG51_05415</name>
</gene>
<evidence type="ECO:0000313" key="1">
    <source>
        <dbReference type="EMBL" id="KLL12184.1"/>
    </source>
</evidence>
<reference evidence="1 2" key="1">
    <citation type="submission" date="2014-12" db="EMBL/GenBank/DDBJ databases">
        <title>Frankia sp. BMG5.1 draft genome.</title>
        <authorList>
            <person name="Gtari M."/>
            <person name="Ghodhbane-Gtari F."/>
            <person name="Nouioui I."/>
            <person name="Ktari A."/>
            <person name="Hezbri K."/>
            <person name="Mimouni W."/>
            <person name="Sbissi I."/>
            <person name="Ayari A."/>
            <person name="Yamanaka T."/>
            <person name="Normand P."/>
            <person name="Tisa L.S."/>
            <person name="Boudabous A."/>
        </authorList>
    </citation>
    <scope>NUCLEOTIDE SEQUENCE [LARGE SCALE GENOMIC DNA]</scope>
    <source>
        <strain evidence="1 2">BMG5.1</strain>
    </source>
</reference>
<accession>A0ABR5F665</accession>
<protein>
    <submittedName>
        <fullName evidence="1">Uncharacterized protein</fullName>
    </submittedName>
</protein>
<feature type="non-terminal residue" evidence="1">
    <location>
        <position position="77"/>
    </location>
</feature>